<dbReference type="eggNOG" id="COG0705">
    <property type="taxonomic scope" value="Bacteria"/>
</dbReference>
<keyword evidence="6 7" id="KW-0472">Membrane</keyword>
<dbReference type="GO" id="GO:0004252">
    <property type="term" value="F:serine-type endopeptidase activity"/>
    <property type="evidence" value="ECO:0007669"/>
    <property type="project" value="InterPro"/>
</dbReference>
<feature type="domain" description="Peptidase S54 rhomboid" evidence="8">
    <location>
        <begin position="43"/>
        <end position="187"/>
    </location>
</feature>
<feature type="transmembrane region" description="Helical" evidence="7">
    <location>
        <begin position="12"/>
        <end position="33"/>
    </location>
</feature>
<accession>H3ZIT3</accession>
<dbReference type="PANTHER" id="PTHR43731:SF14">
    <property type="entry name" value="PRESENILIN-ASSOCIATED RHOMBOID-LIKE PROTEIN, MITOCHONDRIAL"/>
    <property type="match status" value="1"/>
</dbReference>
<organism evidence="9 10">
    <name type="scientific">Alishewanella jeotgali KCTC 22429</name>
    <dbReference type="NCBI Taxonomy" id="1129374"/>
    <lineage>
        <taxon>Bacteria</taxon>
        <taxon>Pseudomonadati</taxon>
        <taxon>Pseudomonadota</taxon>
        <taxon>Gammaproteobacteria</taxon>
        <taxon>Alteromonadales</taxon>
        <taxon>Alteromonadaceae</taxon>
        <taxon>Alishewanella</taxon>
    </lineage>
</organism>
<evidence type="ECO:0000256" key="3">
    <source>
        <dbReference type="ARBA" id="ARBA00022692"/>
    </source>
</evidence>
<protein>
    <submittedName>
        <fullName evidence="9">Rhomboid family protein</fullName>
    </submittedName>
</protein>
<dbReference type="EMBL" id="AHTH01000055">
    <property type="protein sequence ID" value="EHR39402.1"/>
    <property type="molecule type" value="Genomic_DNA"/>
</dbReference>
<evidence type="ECO:0000256" key="2">
    <source>
        <dbReference type="ARBA" id="ARBA00009045"/>
    </source>
</evidence>
<name>H3ZIT3_9ALTE</name>
<dbReference type="InterPro" id="IPR023826">
    <property type="entry name" value="Rhom-like_SP_proteobac"/>
</dbReference>
<evidence type="ECO:0000313" key="10">
    <source>
        <dbReference type="Proteomes" id="UP000012046"/>
    </source>
</evidence>
<feature type="transmembrane region" description="Helical" evidence="7">
    <location>
        <begin position="83"/>
        <end position="102"/>
    </location>
</feature>
<evidence type="ECO:0000256" key="5">
    <source>
        <dbReference type="ARBA" id="ARBA00022989"/>
    </source>
</evidence>
<gene>
    <name evidence="9" type="ORF">AJE_16504</name>
</gene>
<dbReference type="PANTHER" id="PTHR43731">
    <property type="entry name" value="RHOMBOID PROTEASE"/>
    <property type="match status" value="1"/>
</dbReference>
<keyword evidence="5 7" id="KW-1133">Transmembrane helix</keyword>
<dbReference type="InterPro" id="IPR050925">
    <property type="entry name" value="Rhomboid_protease_S54"/>
</dbReference>
<dbReference type="NCBIfam" id="TIGR03902">
    <property type="entry name" value="rhom_GG_sort"/>
    <property type="match status" value="1"/>
</dbReference>
<feature type="transmembrane region" description="Helical" evidence="7">
    <location>
        <begin position="168"/>
        <end position="186"/>
    </location>
</feature>
<evidence type="ECO:0000256" key="4">
    <source>
        <dbReference type="ARBA" id="ARBA00022801"/>
    </source>
</evidence>
<dbReference type="Pfam" id="PF01694">
    <property type="entry name" value="Rhomboid"/>
    <property type="match status" value="1"/>
</dbReference>
<comment type="similarity">
    <text evidence="2">Belongs to the peptidase S54 family.</text>
</comment>
<comment type="subcellular location">
    <subcellularLocation>
        <location evidence="1">Membrane</location>
        <topology evidence="1">Multi-pass membrane protein</topology>
    </subcellularLocation>
</comment>
<keyword evidence="3 7" id="KW-0812">Transmembrane</keyword>
<proteinExistence type="inferred from homology"/>
<evidence type="ECO:0000256" key="1">
    <source>
        <dbReference type="ARBA" id="ARBA00004141"/>
    </source>
</evidence>
<dbReference type="AlphaFoldDB" id="H3ZIT3"/>
<comment type="caution">
    <text evidence="9">The sequence shown here is derived from an EMBL/GenBank/DDBJ whole genome shotgun (WGS) entry which is preliminary data.</text>
</comment>
<dbReference type="Gene3D" id="1.20.1540.10">
    <property type="entry name" value="Rhomboid-like"/>
    <property type="match status" value="1"/>
</dbReference>
<evidence type="ECO:0000256" key="6">
    <source>
        <dbReference type="ARBA" id="ARBA00023136"/>
    </source>
</evidence>
<evidence type="ECO:0000259" key="8">
    <source>
        <dbReference type="Pfam" id="PF01694"/>
    </source>
</evidence>
<reference evidence="9 10" key="1">
    <citation type="journal article" date="2012" name="J. Bacteriol.">
        <title>Genome Sequence of Extracellular-Protease-Producing Alishewanella jeotgali Isolated from Traditional Korean Fermented Seafood.</title>
        <authorList>
            <person name="Jung J."/>
            <person name="Chun J."/>
            <person name="Park W."/>
        </authorList>
    </citation>
    <scope>NUCLEOTIDE SEQUENCE [LARGE SCALE GENOMIC DNA]</scope>
    <source>
        <strain evidence="9 10">KCTC 22429</strain>
    </source>
</reference>
<dbReference type="PATRIC" id="fig|1129374.4.peg.3269"/>
<evidence type="ECO:0000256" key="7">
    <source>
        <dbReference type="SAM" id="Phobius"/>
    </source>
</evidence>
<dbReference type="InterPro" id="IPR035952">
    <property type="entry name" value="Rhomboid-like_sf"/>
</dbReference>
<sequence>MLSTTLKSYKVYLLLFMLSTVLYFLPASYQQLLEYQAVAIRSGEFWRLFSGHLLHSNLLHLLLNLLGLMVLMLLHGKLEGRMAVGWQLILLSLSTSLALYWLAPDVEIYVGLSGILHGLLCYGATADIRQGFNSGGLILLGVAVKVGSEQWYGPDPELSAQIAAEVAIDAHLYGAISGILLALLSWRQIKHQ</sequence>
<dbReference type="SUPFAM" id="SSF144091">
    <property type="entry name" value="Rhomboid-like"/>
    <property type="match status" value="1"/>
</dbReference>
<dbReference type="InterPro" id="IPR022764">
    <property type="entry name" value="Peptidase_S54_rhomboid_dom"/>
</dbReference>
<keyword evidence="4" id="KW-0378">Hydrolase</keyword>
<dbReference type="STRING" id="1129374.AJE_16504"/>
<evidence type="ECO:0000313" key="9">
    <source>
        <dbReference type="EMBL" id="EHR39402.1"/>
    </source>
</evidence>
<dbReference type="GO" id="GO:0016020">
    <property type="term" value="C:membrane"/>
    <property type="evidence" value="ECO:0007669"/>
    <property type="project" value="UniProtKB-SubCell"/>
</dbReference>
<feature type="transmembrane region" description="Helical" evidence="7">
    <location>
        <begin position="53"/>
        <end position="74"/>
    </location>
</feature>
<dbReference type="Proteomes" id="UP000012046">
    <property type="component" value="Unassembled WGS sequence"/>
</dbReference>
<keyword evidence="10" id="KW-1185">Reference proteome</keyword>